<dbReference type="InterPro" id="IPR001991">
    <property type="entry name" value="Na-dicarboxylate_symporter"/>
</dbReference>
<evidence type="ECO:0000256" key="4">
    <source>
        <dbReference type="ARBA" id="ARBA00022692"/>
    </source>
</evidence>
<evidence type="ECO:0000256" key="2">
    <source>
        <dbReference type="ARBA" id="ARBA00006148"/>
    </source>
</evidence>
<evidence type="ECO:0000256" key="3">
    <source>
        <dbReference type="ARBA" id="ARBA00022448"/>
    </source>
</evidence>
<keyword evidence="3" id="KW-0813">Transport</keyword>
<accession>A0A0C1JWT0</accession>
<evidence type="ECO:0000256" key="6">
    <source>
        <dbReference type="ARBA" id="ARBA00023136"/>
    </source>
</evidence>
<feature type="transmembrane region" description="Helical" evidence="7">
    <location>
        <begin position="50"/>
        <end position="72"/>
    </location>
</feature>
<keyword evidence="6 7" id="KW-0472">Membrane</keyword>
<comment type="subcellular location">
    <subcellularLocation>
        <location evidence="1">Membrane</location>
        <topology evidence="1">Multi-pass membrane protein</topology>
    </subcellularLocation>
</comment>
<feature type="transmembrane region" description="Helical" evidence="7">
    <location>
        <begin position="361"/>
        <end position="384"/>
    </location>
</feature>
<evidence type="ECO:0000256" key="7">
    <source>
        <dbReference type="SAM" id="Phobius"/>
    </source>
</evidence>
<dbReference type="InterPro" id="IPR036458">
    <property type="entry name" value="Na:dicarbo_symporter_sf"/>
</dbReference>
<evidence type="ECO:0000313" key="8">
    <source>
        <dbReference type="EMBL" id="KIC71702.1"/>
    </source>
</evidence>
<feature type="transmembrane region" description="Helical" evidence="7">
    <location>
        <begin position="156"/>
        <end position="175"/>
    </location>
</feature>
<protein>
    <submittedName>
        <fullName evidence="8">Putative neutral amino acid (Glutamate) transporter</fullName>
    </submittedName>
</protein>
<dbReference type="GO" id="GO:0015184">
    <property type="term" value="F:L-cystine transmembrane transporter activity"/>
    <property type="evidence" value="ECO:0007669"/>
    <property type="project" value="TreeGrafter"/>
</dbReference>
<evidence type="ECO:0000256" key="1">
    <source>
        <dbReference type="ARBA" id="ARBA00004141"/>
    </source>
</evidence>
<dbReference type="SUPFAM" id="SSF118215">
    <property type="entry name" value="Proton glutamate symport protein"/>
    <property type="match status" value="1"/>
</dbReference>
<feature type="transmembrane region" description="Helical" evidence="7">
    <location>
        <begin position="93"/>
        <end position="112"/>
    </location>
</feature>
<proteinExistence type="inferred from homology"/>
<feature type="transmembrane region" description="Helical" evidence="7">
    <location>
        <begin position="261"/>
        <end position="281"/>
    </location>
</feature>
<organism evidence="8 9">
    <name type="scientific">Candidatus Protochlamydia amoebophila</name>
    <dbReference type="NCBI Taxonomy" id="362787"/>
    <lineage>
        <taxon>Bacteria</taxon>
        <taxon>Pseudomonadati</taxon>
        <taxon>Chlamydiota</taxon>
        <taxon>Chlamydiia</taxon>
        <taxon>Parachlamydiales</taxon>
        <taxon>Parachlamydiaceae</taxon>
        <taxon>Candidatus Protochlamydia</taxon>
    </lineage>
</organism>
<dbReference type="PANTHER" id="PTHR42865:SF5">
    <property type="entry name" value="L-CYSTINE TRANSPORTER TCYP"/>
    <property type="match status" value="1"/>
</dbReference>
<feature type="transmembrane region" description="Helical" evidence="7">
    <location>
        <begin position="187"/>
        <end position="215"/>
    </location>
</feature>
<dbReference type="Proteomes" id="UP000031465">
    <property type="component" value="Unassembled WGS sequence"/>
</dbReference>
<feature type="transmembrane region" description="Helical" evidence="7">
    <location>
        <begin position="21"/>
        <end position="38"/>
    </location>
</feature>
<feature type="transmembrane region" description="Helical" evidence="7">
    <location>
        <begin position="227"/>
        <end position="249"/>
    </location>
</feature>
<dbReference type="EMBL" id="JSAN01000077">
    <property type="protein sequence ID" value="KIC71702.1"/>
    <property type="molecule type" value="Genomic_DNA"/>
</dbReference>
<feature type="transmembrane region" description="Helical" evidence="7">
    <location>
        <begin position="301"/>
        <end position="326"/>
    </location>
</feature>
<evidence type="ECO:0000313" key="9">
    <source>
        <dbReference type="Proteomes" id="UP000031465"/>
    </source>
</evidence>
<comment type="caution">
    <text evidence="8">The sequence shown here is derived from an EMBL/GenBank/DDBJ whole genome shotgun (WGS) entry which is preliminary data.</text>
</comment>
<dbReference type="PATRIC" id="fig|362787.3.peg.1271"/>
<name>A0A0C1JWT0_9BACT</name>
<dbReference type="GO" id="GO:0015293">
    <property type="term" value="F:symporter activity"/>
    <property type="evidence" value="ECO:0007669"/>
    <property type="project" value="InterPro"/>
</dbReference>
<dbReference type="AlphaFoldDB" id="A0A0C1JWT0"/>
<keyword evidence="4 7" id="KW-0812">Transmembrane</keyword>
<dbReference type="Gene3D" id="1.10.3860.10">
    <property type="entry name" value="Sodium:dicarboxylate symporter"/>
    <property type="match status" value="1"/>
</dbReference>
<dbReference type="Pfam" id="PF00375">
    <property type="entry name" value="SDF"/>
    <property type="match status" value="1"/>
</dbReference>
<dbReference type="GO" id="GO:0005886">
    <property type="term" value="C:plasma membrane"/>
    <property type="evidence" value="ECO:0007669"/>
    <property type="project" value="TreeGrafter"/>
</dbReference>
<keyword evidence="5 7" id="KW-1133">Transmembrane helix</keyword>
<reference evidence="8 9" key="1">
    <citation type="journal article" date="2014" name="Mol. Biol. Evol.">
        <title>Massive expansion of Ubiquitination-related gene families within the Chlamydiae.</title>
        <authorList>
            <person name="Domman D."/>
            <person name="Collingro A."/>
            <person name="Lagkouvardos I."/>
            <person name="Gehre L."/>
            <person name="Weinmaier T."/>
            <person name="Rattei T."/>
            <person name="Subtil A."/>
            <person name="Horn M."/>
        </authorList>
    </citation>
    <scope>NUCLEOTIDE SEQUENCE [LARGE SCALE GENOMIC DNA]</scope>
    <source>
        <strain evidence="8 9">EI2</strain>
    </source>
</reference>
<gene>
    <name evidence="8" type="primary">aaaT</name>
    <name evidence="8" type="ORF">DB44_DE00280</name>
</gene>
<comment type="similarity">
    <text evidence="2">Belongs to the dicarboxylate/amino acid:cation symporter (DAACS) (TC 2.A.23) family.</text>
</comment>
<sequence>MFQLINKRLSMCKEVKHKINPNIFFALAIVLGVCAGYVQEPLIFQTAETISQLFINLLKLVSLPIIFLSIVSTASGMESMHQIKVLGKKVAKYTLLTTIIAATIALILFVIIDPVRGQVTVNAQETITQSSQPSYLKFFIQIIPSNVIQPFNENNVIGVLFLAMLLSFAIVSLPAQSRAVLHSFFSSIYAAIIVITRWVVALMPIAIWAFITLFMYDLKQGLDVKSLALYLTVVISANLIQAGCVLPLLLKLKKISPLFMIRGMLPALSIAFFTKSSAAALPMAMRCAEENVGISRKVASFTLPLCITINMNACAAFILTTVLFVSMSQGITYSFAEMGLWIILSTIAAIGNAGVPMGCYFLASAFLAAMNVPLHILGIILPFYSLIDMLESAINVWSDSCVAAVVNQEVKQEQISFDQTPIDLNSVII</sequence>
<dbReference type="PRINTS" id="PR00173">
    <property type="entry name" value="EDTRNSPORT"/>
</dbReference>
<evidence type="ECO:0000256" key="5">
    <source>
        <dbReference type="ARBA" id="ARBA00022989"/>
    </source>
</evidence>
<dbReference type="PANTHER" id="PTHR42865">
    <property type="entry name" value="PROTON/GLUTAMATE-ASPARTATE SYMPORTER"/>
    <property type="match status" value="1"/>
</dbReference>
<feature type="transmembrane region" description="Helical" evidence="7">
    <location>
        <begin position="338"/>
        <end position="355"/>
    </location>
</feature>